<dbReference type="InterPro" id="IPR001775">
    <property type="entry name" value="GspD/PilQ"/>
</dbReference>
<organism evidence="4 5">
    <name type="scientific">Rhodovibrio salinarum</name>
    <dbReference type="NCBI Taxonomy" id="1087"/>
    <lineage>
        <taxon>Bacteria</taxon>
        <taxon>Pseudomonadati</taxon>
        <taxon>Pseudomonadota</taxon>
        <taxon>Alphaproteobacteria</taxon>
        <taxon>Rhodospirillales</taxon>
        <taxon>Rhodovibrionaceae</taxon>
        <taxon>Rhodovibrio</taxon>
    </lineage>
</organism>
<dbReference type="Proteomes" id="UP000778970">
    <property type="component" value="Unassembled WGS sequence"/>
</dbReference>
<dbReference type="PANTHER" id="PTHR30332:SF17">
    <property type="entry name" value="TYPE IV PILIATION SYSTEM PROTEIN DR_0774-RELATED"/>
    <property type="match status" value="1"/>
</dbReference>
<evidence type="ECO:0000259" key="3">
    <source>
        <dbReference type="PROSITE" id="PS50914"/>
    </source>
</evidence>
<protein>
    <recommendedName>
        <fullName evidence="3">BON domain-containing protein</fullName>
    </recommendedName>
</protein>
<reference evidence="4" key="1">
    <citation type="submission" date="2017-08" db="EMBL/GenBank/DDBJ databases">
        <authorList>
            <person name="Imhoff J.F."/>
            <person name="Rahn T."/>
            <person name="Kuenzel S."/>
            <person name="Neulinger S.C."/>
        </authorList>
    </citation>
    <scope>NUCLEOTIDE SEQUENCE</scope>
    <source>
        <strain evidence="4">DSM 9154</strain>
    </source>
</reference>
<accession>A0A934UZD4</accession>
<dbReference type="EMBL" id="NRRE01000013">
    <property type="protein sequence ID" value="MBK1696280.1"/>
    <property type="molecule type" value="Genomic_DNA"/>
</dbReference>
<dbReference type="Pfam" id="PF13629">
    <property type="entry name" value="T2SS-T3SS_pil_N"/>
    <property type="match status" value="1"/>
</dbReference>
<dbReference type="Pfam" id="PF00263">
    <property type="entry name" value="Secretin"/>
    <property type="match status" value="1"/>
</dbReference>
<reference evidence="4" key="2">
    <citation type="journal article" date="2020" name="Microorganisms">
        <title>Osmotic Adaptation and Compatible Solute Biosynthesis of Phototrophic Bacteria as Revealed from Genome Analyses.</title>
        <authorList>
            <person name="Imhoff J.F."/>
            <person name="Rahn T."/>
            <person name="Kunzel S."/>
            <person name="Keller A."/>
            <person name="Neulinger S.C."/>
        </authorList>
    </citation>
    <scope>NUCLEOTIDE SEQUENCE</scope>
    <source>
        <strain evidence="4">DSM 9154</strain>
    </source>
</reference>
<dbReference type="AlphaFoldDB" id="A0A934UZD4"/>
<feature type="chain" id="PRO_5036921129" description="BON domain-containing protein" evidence="2">
    <location>
        <begin position="29"/>
        <end position="460"/>
    </location>
</feature>
<dbReference type="InterPro" id="IPR004846">
    <property type="entry name" value="T2SS/T3SS_dom"/>
</dbReference>
<dbReference type="Pfam" id="PF04972">
    <property type="entry name" value="BON"/>
    <property type="match status" value="1"/>
</dbReference>
<evidence type="ECO:0000313" key="5">
    <source>
        <dbReference type="Proteomes" id="UP000778970"/>
    </source>
</evidence>
<name>A0A934UZD4_9PROT</name>
<dbReference type="InterPro" id="IPR007055">
    <property type="entry name" value="BON_dom"/>
</dbReference>
<sequence length="460" mass="49081">MVFPLSRPMRAACFALALALPAAHPASAAEVVDTGDNSVALNRDQGVLVRLERPVNSVFVADPEIADVQVKSPRLVYVFGKNPGETTMFAVDANDQVVMSERLVVQHNLAALERALADLAPAQPIKVRAIGDAILLSGRLPSPSAAEQARRLAARFVGEQNVINRLQVTGPTQINLRVRVAEVARELTKELGVDWQAMLNGGDGAIGLAGGGLGGLASGNPYSAMGNFISGNDSLTGTLDVLSQEGLITVLAEPNLTAMSGETATFLAGGEFPIPVSETDDRITVEFKEFGVQLEFTPTLLDNGQISLAVAPEVSELNFNEGFRFQNITVPAINTRRASTTVELASGQSFAIAGLLKNTQNQQVRKLPGFGDLPILGALFKSDKFKRGETELAIIITPYIVKPVSTRQLAAPTDELLPPDDIERIFFGRMQGENSRARMAARNELDGKSLAGPVGFMLEE</sequence>
<comment type="similarity">
    <text evidence="1">Belongs to the bacterial secretin family.</text>
</comment>
<gene>
    <name evidence="4" type="ORF">CKO21_03370</name>
</gene>
<keyword evidence="5" id="KW-1185">Reference proteome</keyword>
<feature type="domain" description="BON" evidence="3">
    <location>
        <begin position="101"/>
        <end position="170"/>
    </location>
</feature>
<dbReference type="InterPro" id="IPR032789">
    <property type="entry name" value="T2SS-T3SS_pil_N"/>
</dbReference>
<dbReference type="PANTHER" id="PTHR30332">
    <property type="entry name" value="PROBABLE GENERAL SECRETION PATHWAY PROTEIN D"/>
    <property type="match status" value="1"/>
</dbReference>
<proteinExistence type="inferred from homology"/>
<dbReference type="GO" id="GO:0009306">
    <property type="term" value="P:protein secretion"/>
    <property type="evidence" value="ECO:0007669"/>
    <property type="project" value="InterPro"/>
</dbReference>
<dbReference type="PRINTS" id="PR00811">
    <property type="entry name" value="BCTERIALGSPD"/>
</dbReference>
<keyword evidence="2" id="KW-0732">Signal</keyword>
<dbReference type="RefSeq" id="WP_081728488.1">
    <property type="nucleotide sequence ID" value="NZ_NRRE01000013.1"/>
</dbReference>
<comment type="caution">
    <text evidence="4">The sequence shown here is derived from an EMBL/GenBank/DDBJ whole genome shotgun (WGS) entry which is preliminary data.</text>
</comment>
<evidence type="ECO:0000256" key="1">
    <source>
        <dbReference type="RuleBase" id="RU004003"/>
    </source>
</evidence>
<dbReference type="GO" id="GO:0015627">
    <property type="term" value="C:type II protein secretion system complex"/>
    <property type="evidence" value="ECO:0007669"/>
    <property type="project" value="TreeGrafter"/>
</dbReference>
<feature type="signal peptide" evidence="2">
    <location>
        <begin position="1"/>
        <end position="28"/>
    </location>
</feature>
<evidence type="ECO:0000256" key="2">
    <source>
        <dbReference type="SAM" id="SignalP"/>
    </source>
</evidence>
<dbReference type="PROSITE" id="PS50914">
    <property type="entry name" value="BON"/>
    <property type="match status" value="1"/>
</dbReference>
<dbReference type="InterPro" id="IPR050810">
    <property type="entry name" value="Bact_Secretion_Sys_Channel"/>
</dbReference>
<evidence type="ECO:0000313" key="4">
    <source>
        <dbReference type="EMBL" id="MBK1696280.1"/>
    </source>
</evidence>